<protein>
    <recommendedName>
        <fullName evidence="6">Peptidase G2 IMC autoproteolytic cleavage domain-containing protein</fullName>
    </recommendedName>
</protein>
<proteinExistence type="predicted"/>
<evidence type="ECO:0000259" key="2">
    <source>
        <dbReference type="Pfam" id="PF05658"/>
    </source>
</evidence>
<evidence type="ECO:0000313" key="5">
    <source>
        <dbReference type="Proteomes" id="UP000682811"/>
    </source>
</evidence>
<dbReference type="Proteomes" id="UP000682811">
    <property type="component" value="Unassembled WGS sequence"/>
</dbReference>
<dbReference type="InterPro" id="IPR011049">
    <property type="entry name" value="Serralysin-like_metalloprot_C"/>
</dbReference>
<dbReference type="Gene3D" id="2.40.300.10">
    <property type="entry name" value="Head decoration protein D"/>
    <property type="match status" value="1"/>
</dbReference>
<dbReference type="GO" id="GO:0019867">
    <property type="term" value="C:outer membrane"/>
    <property type="evidence" value="ECO:0007669"/>
    <property type="project" value="InterPro"/>
</dbReference>
<keyword evidence="5" id="KW-1185">Reference proteome</keyword>
<dbReference type="GO" id="GO:0046718">
    <property type="term" value="P:symbiont entry into host cell"/>
    <property type="evidence" value="ECO:0007669"/>
    <property type="project" value="InterPro"/>
</dbReference>
<dbReference type="SUPFAM" id="SSF101967">
    <property type="entry name" value="Adhesin YadA, collagen-binding domain"/>
    <property type="match status" value="2"/>
</dbReference>
<evidence type="ECO:0000256" key="1">
    <source>
        <dbReference type="SAM" id="MobiDB-lite"/>
    </source>
</evidence>
<feature type="region of interest" description="Disordered" evidence="1">
    <location>
        <begin position="156"/>
        <end position="184"/>
    </location>
</feature>
<dbReference type="CDD" id="cd12820">
    <property type="entry name" value="LbR_YadA-like"/>
    <property type="match status" value="2"/>
</dbReference>
<feature type="region of interest" description="Disordered" evidence="1">
    <location>
        <begin position="377"/>
        <end position="415"/>
    </location>
</feature>
<name>A0A919Y9S2_9BACL</name>
<dbReference type="Pfam" id="PF11962">
    <property type="entry name" value="Peptidase_G2"/>
    <property type="match status" value="1"/>
</dbReference>
<dbReference type="EMBL" id="BORT01000007">
    <property type="protein sequence ID" value="GIO47267.1"/>
    <property type="molecule type" value="Genomic_DNA"/>
</dbReference>
<evidence type="ECO:0000259" key="3">
    <source>
        <dbReference type="Pfam" id="PF11962"/>
    </source>
</evidence>
<dbReference type="Pfam" id="PF05658">
    <property type="entry name" value="YadA_head"/>
    <property type="match status" value="1"/>
</dbReference>
<feature type="compositionally biased region" description="Basic and acidic residues" evidence="1">
    <location>
        <begin position="381"/>
        <end position="391"/>
    </location>
</feature>
<dbReference type="AlphaFoldDB" id="A0A919Y9S2"/>
<evidence type="ECO:0000313" key="4">
    <source>
        <dbReference type="EMBL" id="GIO47267.1"/>
    </source>
</evidence>
<dbReference type="RefSeq" id="WP_212978158.1">
    <property type="nucleotide sequence ID" value="NZ_AP025343.1"/>
</dbReference>
<organism evidence="4 5">
    <name type="scientific">Paenibacillus azoreducens</name>
    <dbReference type="NCBI Taxonomy" id="116718"/>
    <lineage>
        <taxon>Bacteria</taxon>
        <taxon>Bacillati</taxon>
        <taxon>Bacillota</taxon>
        <taxon>Bacilli</taxon>
        <taxon>Bacillales</taxon>
        <taxon>Paenibacillaceae</taxon>
        <taxon>Paenibacillus</taxon>
    </lineage>
</organism>
<feature type="domain" description="Peptidase G2 IMC autoproteolytic cleavage" evidence="3">
    <location>
        <begin position="444"/>
        <end position="650"/>
    </location>
</feature>
<feature type="domain" description="Trimeric autotransporter adhesin YadA-like head" evidence="2">
    <location>
        <begin position="121"/>
        <end position="147"/>
    </location>
</feature>
<sequence length="662" mass="72067">MASNTPNLGLLKKDPVTDGNDTFNIKTMLNDNWDKIDKAVKDVQDGLADIKIPDASLTQKGIVQLSNATDGTRENVAATEKAIKSAYDQGKVAQDNLTTHLASTTHKQVSGVTQSGRFSSAEGLNTTASGDYSHAEGYQTIASGSRSHAEGYLTKASNSDSHAEGYNTEASGDTAHAEGGNTKARGMYSHAEGYQTIAGGDYSHVEGRNTFAMGYVSHAEGNKTIATNSYTGIVKSQDNANRTLFLSLDGYIFEAVFKPGDFVWAVCEDREISPYKVKIVSSDSTKKTVTLENEIDKKLKYILKEKEIYTYFYPSHSEGVETIASGDGSHAEGFKTLATGYWAHAEGSDTIADGNSSHAEGTSTIASGMYSHAEGCGTEASRADAHAEGRNTKATGWASHSEGKETIASGDFTHAEGLGTDTNGYECSHIMGQYGNAKETGSWHLANGSYNAKGLAARISYRGGMYSSGSYSSNGADYAEMFEWLDQNQDNEDRVGYFVTLDGEYIRKVTSKDDYILGIVSANPSVIGDNHDLNWKGRFLTDDWGRTRYGLIDVPAVTETRIIINEEDGTENEETIEIKSAKQEWQPLVNPEWNPDEYYTRREKRPEWSAVGMMGKLLVRDDGTCKVNGYCQSNDDGIATASDRGYRVMERVAENIIRVVIK</sequence>
<comment type="caution">
    <text evidence="4">The sequence shown here is derived from an EMBL/GenBank/DDBJ whole genome shotgun (WGS) entry which is preliminary data.</text>
</comment>
<evidence type="ECO:0008006" key="6">
    <source>
        <dbReference type="Google" id="ProtNLM"/>
    </source>
</evidence>
<accession>A0A919Y9S2</accession>
<dbReference type="Gene3D" id="2.150.10.10">
    <property type="entry name" value="Serralysin-like metalloprotease, C-terminal"/>
    <property type="match status" value="2"/>
</dbReference>
<reference evidence="4 5" key="1">
    <citation type="submission" date="2021-03" db="EMBL/GenBank/DDBJ databases">
        <title>Antimicrobial resistance genes in bacteria isolated from Japanese honey, and their potential for conferring macrolide and lincosamide resistance in the American foulbrood pathogen Paenibacillus larvae.</title>
        <authorList>
            <person name="Okamoto M."/>
            <person name="Kumagai M."/>
            <person name="Kanamori H."/>
            <person name="Takamatsu D."/>
        </authorList>
    </citation>
    <scope>NUCLEOTIDE SEQUENCE [LARGE SCALE GENOMIC DNA]</scope>
    <source>
        <strain evidence="4 5">J34TS1</strain>
    </source>
</reference>
<dbReference type="Gene3D" id="4.10.80.40">
    <property type="entry name" value="succinate dehydrogenase protein domain"/>
    <property type="match status" value="1"/>
</dbReference>
<dbReference type="InterPro" id="IPR021865">
    <property type="entry name" value="Peptidase_G2"/>
</dbReference>
<dbReference type="InterPro" id="IPR008640">
    <property type="entry name" value="Adhesin_Head_dom"/>
</dbReference>
<dbReference type="InterPro" id="IPR005068">
    <property type="entry name" value="Phage_lambda_Stf-r2"/>
</dbReference>
<gene>
    <name evidence="4" type="ORF">J34TS1_20320</name>
</gene>
<dbReference type="GO" id="GO:0019062">
    <property type="term" value="P:virion attachment to host cell"/>
    <property type="evidence" value="ECO:0007669"/>
    <property type="project" value="InterPro"/>
</dbReference>
<dbReference type="Pfam" id="PF03406">
    <property type="entry name" value="Phage_fiber_2"/>
    <property type="match status" value="1"/>
</dbReference>